<protein>
    <submittedName>
        <fullName evidence="2">Uncharacterized protein</fullName>
    </submittedName>
</protein>
<dbReference type="AlphaFoldDB" id="A0A1I1GFX3"/>
<name>A0A1I1GFX3_9RHOB</name>
<proteinExistence type="predicted"/>
<organism evidence="2 3">
    <name type="scientific">Tropicimonas isoalkanivorans</name>
    <dbReference type="NCBI Taxonomy" id="441112"/>
    <lineage>
        <taxon>Bacteria</taxon>
        <taxon>Pseudomonadati</taxon>
        <taxon>Pseudomonadota</taxon>
        <taxon>Alphaproteobacteria</taxon>
        <taxon>Rhodobacterales</taxon>
        <taxon>Roseobacteraceae</taxon>
        <taxon>Tropicimonas</taxon>
    </lineage>
</organism>
<accession>A0A1I1GFX3</accession>
<feature type="compositionally biased region" description="Basic and acidic residues" evidence="1">
    <location>
        <begin position="68"/>
        <end position="78"/>
    </location>
</feature>
<feature type="region of interest" description="Disordered" evidence="1">
    <location>
        <begin position="62"/>
        <end position="103"/>
    </location>
</feature>
<reference evidence="2 3" key="1">
    <citation type="submission" date="2016-10" db="EMBL/GenBank/DDBJ databases">
        <authorList>
            <person name="de Groot N.N."/>
        </authorList>
    </citation>
    <scope>NUCLEOTIDE SEQUENCE [LARGE SCALE GENOMIC DNA]</scope>
    <source>
        <strain evidence="2 3">DSM 19548</strain>
    </source>
</reference>
<dbReference type="Proteomes" id="UP000198728">
    <property type="component" value="Unassembled WGS sequence"/>
</dbReference>
<sequence>MFSIGLRSCPDPATGMQSASVRDRRVAPFANVAPTSGLADDGAQTIEALKLGALAVRPISQDGPTAAERTHSEAERAVHQTAPLSDATGTAAYPGQPAPAPPLRQFAEIPSVTTAEIQRLREEVHDEATKTPPRFVEASAGWNNASRAAASPNAPAHAVRQDLVAIREAPASQTACLNIQR</sequence>
<dbReference type="EMBL" id="FOLG01000002">
    <property type="protein sequence ID" value="SFC10152.1"/>
    <property type="molecule type" value="Genomic_DNA"/>
</dbReference>
<feature type="region of interest" description="Disordered" evidence="1">
    <location>
        <begin position="1"/>
        <end position="20"/>
    </location>
</feature>
<gene>
    <name evidence="2" type="ORF">SAMN04488094_102543</name>
</gene>
<evidence type="ECO:0000313" key="3">
    <source>
        <dbReference type="Proteomes" id="UP000198728"/>
    </source>
</evidence>
<evidence type="ECO:0000313" key="2">
    <source>
        <dbReference type="EMBL" id="SFC10152.1"/>
    </source>
</evidence>
<evidence type="ECO:0000256" key="1">
    <source>
        <dbReference type="SAM" id="MobiDB-lite"/>
    </source>
</evidence>
<keyword evidence="3" id="KW-1185">Reference proteome</keyword>